<dbReference type="InterPro" id="IPR037914">
    <property type="entry name" value="SpoVT-AbrB_sf"/>
</dbReference>
<dbReference type="GO" id="GO:0003677">
    <property type="term" value="F:DNA binding"/>
    <property type="evidence" value="ECO:0007669"/>
    <property type="project" value="InterPro"/>
</dbReference>
<evidence type="ECO:0000313" key="4">
    <source>
        <dbReference type="EMBL" id="KIE05735.1"/>
    </source>
</evidence>
<dbReference type="InterPro" id="IPR007159">
    <property type="entry name" value="SpoVT-AbrB_dom"/>
</dbReference>
<accession>A0A0C1QNU7</accession>
<name>A0A0C1QNU7_9RICK</name>
<feature type="domain" description="SpoVT-AbrB" evidence="2">
    <location>
        <begin position="7"/>
        <end position="49"/>
    </location>
</feature>
<evidence type="ECO:0000313" key="5">
    <source>
        <dbReference type="Proteomes" id="UP000031258"/>
    </source>
</evidence>
<dbReference type="Gene3D" id="2.10.260.10">
    <property type="match status" value="1"/>
</dbReference>
<dbReference type="SMART" id="SM00966">
    <property type="entry name" value="SpoVT_AbrB"/>
    <property type="match status" value="1"/>
</dbReference>
<dbReference type="SUPFAM" id="SSF89447">
    <property type="entry name" value="AbrB/MazE/MraZ-like"/>
    <property type="match status" value="1"/>
</dbReference>
<feature type="compositionally biased region" description="Polar residues" evidence="1">
    <location>
        <begin position="65"/>
        <end position="74"/>
    </location>
</feature>
<dbReference type="NCBIfam" id="TIGR01439">
    <property type="entry name" value="lp_hng_hel_AbrB"/>
    <property type="match status" value="1"/>
</dbReference>
<sequence length="81" mass="9270">MLINDVMKITRAGQVTIPKIIRDKLQTDTIMFEIVDEEIHVIPVTNVAGALSEFSKQEDKDFSQVRDSSWQAQTKGYKKDE</sequence>
<feature type="region of interest" description="Disordered" evidence="1">
    <location>
        <begin position="58"/>
        <end position="81"/>
    </location>
</feature>
<protein>
    <recommendedName>
        <fullName evidence="2">SpoVT-AbrB domain-containing protein</fullName>
    </recommendedName>
</protein>
<dbReference type="RefSeq" id="WP_039455535.1">
    <property type="nucleotide sequence ID" value="NZ_JSWE01000078.1"/>
</dbReference>
<reference evidence="3 5" key="1">
    <citation type="submission" date="2014-11" db="EMBL/GenBank/DDBJ databases">
        <title>A Rickettsiales Symbiont of Amoebae With Ancient Features.</title>
        <authorList>
            <person name="Schulz F."/>
            <person name="Martijn J."/>
            <person name="Wascher F."/>
            <person name="Kostanjsek R."/>
            <person name="Ettema T.J."/>
            <person name="Horn M."/>
        </authorList>
    </citation>
    <scope>NUCLEOTIDE SEQUENCE [LARGE SCALE GENOMIC DNA]</scope>
    <source>
        <strain evidence="3 5">UWC36</strain>
    </source>
</reference>
<organism evidence="3 5">
    <name type="scientific">Candidatus Jidaibacter acanthamoebae</name>
    <dbReference type="NCBI Taxonomy" id="86105"/>
    <lineage>
        <taxon>Bacteria</taxon>
        <taxon>Pseudomonadati</taxon>
        <taxon>Pseudomonadota</taxon>
        <taxon>Alphaproteobacteria</taxon>
        <taxon>Rickettsiales</taxon>
        <taxon>Candidatus Midichloriaceae</taxon>
        <taxon>Candidatus Jidaibacter</taxon>
    </lineage>
</organism>
<dbReference type="OrthoDB" id="9809003at2"/>
<dbReference type="AlphaFoldDB" id="A0A0C1QNU7"/>
<keyword evidence="5" id="KW-1185">Reference proteome</keyword>
<proteinExistence type="predicted"/>
<gene>
    <name evidence="4" type="ORF">NF27_DB00020</name>
    <name evidence="3" type="ORF">NF27_DC00020</name>
</gene>
<evidence type="ECO:0000259" key="2">
    <source>
        <dbReference type="SMART" id="SM00966"/>
    </source>
</evidence>
<comment type="caution">
    <text evidence="3">The sequence shown here is derived from an EMBL/GenBank/DDBJ whole genome shotgun (WGS) entry which is preliminary data.</text>
</comment>
<dbReference type="EMBL" id="JSWE01000078">
    <property type="protein sequence ID" value="KIE05735.1"/>
    <property type="molecule type" value="Genomic_DNA"/>
</dbReference>
<evidence type="ECO:0000313" key="3">
    <source>
        <dbReference type="EMBL" id="KIE05723.1"/>
    </source>
</evidence>
<dbReference type="EMBL" id="JSWE01000079">
    <property type="protein sequence ID" value="KIE05723.1"/>
    <property type="molecule type" value="Genomic_DNA"/>
</dbReference>
<evidence type="ECO:0000256" key="1">
    <source>
        <dbReference type="SAM" id="MobiDB-lite"/>
    </source>
</evidence>
<dbReference type="Proteomes" id="UP000031258">
    <property type="component" value="Unassembled WGS sequence"/>
</dbReference>